<dbReference type="Gene3D" id="2.60.120.10">
    <property type="entry name" value="Jelly Rolls"/>
    <property type="match status" value="1"/>
</dbReference>
<sequence>MDRIDFDDAEAYEPDAGWRRVALAGDDDVSLEWFEKPPGHSSPMHDHENGQVCLVLAGELTIYTEDEEATLGQYDSVWLDPWESHRVENTGDATAVGLDVFAPGRSFDFWTDRETDD</sequence>
<keyword evidence="1" id="KW-0479">Metal-binding</keyword>
<evidence type="ECO:0000259" key="2">
    <source>
        <dbReference type="Pfam" id="PF07883"/>
    </source>
</evidence>
<keyword evidence="4" id="KW-1185">Reference proteome</keyword>
<protein>
    <submittedName>
        <fullName evidence="3">Cupin domain-containing protein</fullName>
    </submittedName>
</protein>
<dbReference type="Proteomes" id="UP001597119">
    <property type="component" value="Unassembled WGS sequence"/>
</dbReference>
<evidence type="ECO:0000313" key="3">
    <source>
        <dbReference type="EMBL" id="MFD1587839.1"/>
    </source>
</evidence>
<dbReference type="Pfam" id="PF07883">
    <property type="entry name" value="Cupin_2"/>
    <property type="match status" value="1"/>
</dbReference>
<feature type="domain" description="Cupin type-2" evidence="2">
    <location>
        <begin position="35"/>
        <end position="101"/>
    </location>
</feature>
<name>A0ABD6CEQ5_9EURY</name>
<dbReference type="AlphaFoldDB" id="A0ABD6CEQ5"/>
<dbReference type="SUPFAM" id="SSF51182">
    <property type="entry name" value="RmlC-like cupins"/>
    <property type="match status" value="1"/>
</dbReference>
<evidence type="ECO:0000256" key="1">
    <source>
        <dbReference type="ARBA" id="ARBA00022723"/>
    </source>
</evidence>
<dbReference type="InterPro" id="IPR011051">
    <property type="entry name" value="RmlC_Cupin_sf"/>
</dbReference>
<dbReference type="EMBL" id="JBHUDJ010000006">
    <property type="protein sequence ID" value="MFD1587839.1"/>
    <property type="molecule type" value="Genomic_DNA"/>
</dbReference>
<reference evidence="3 4" key="1">
    <citation type="journal article" date="2019" name="Int. J. Syst. Evol. Microbiol.">
        <title>The Global Catalogue of Microorganisms (GCM) 10K type strain sequencing project: providing services to taxonomists for standard genome sequencing and annotation.</title>
        <authorList>
            <consortium name="The Broad Institute Genomics Platform"/>
            <consortium name="The Broad Institute Genome Sequencing Center for Infectious Disease"/>
            <person name="Wu L."/>
            <person name="Ma J."/>
        </authorList>
    </citation>
    <scope>NUCLEOTIDE SEQUENCE [LARGE SCALE GENOMIC DNA]</scope>
    <source>
        <strain evidence="3 4">CGMCC 1.12125</strain>
    </source>
</reference>
<dbReference type="InterPro" id="IPR014710">
    <property type="entry name" value="RmlC-like_jellyroll"/>
</dbReference>
<comment type="caution">
    <text evidence="3">The sequence shown here is derived from an EMBL/GenBank/DDBJ whole genome shotgun (WGS) entry which is preliminary data.</text>
</comment>
<dbReference type="PANTHER" id="PTHR35848">
    <property type="entry name" value="OXALATE-BINDING PROTEIN"/>
    <property type="match status" value="1"/>
</dbReference>
<accession>A0ABD6CEQ5</accession>
<evidence type="ECO:0000313" key="4">
    <source>
        <dbReference type="Proteomes" id="UP001597119"/>
    </source>
</evidence>
<dbReference type="GO" id="GO:0046872">
    <property type="term" value="F:metal ion binding"/>
    <property type="evidence" value="ECO:0007669"/>
    <property type="project" value="UniProtKB-KW"/>
</dbReference>
<dbReference type="RefSeq" id="WP_247380570.1">
    <property type="nucleotide sequence ID" value="NZ_JALLGV010000008.1"/>
</dbReference>
<gene>
    <name evidence="3" type="ORF">ACFR9U_12675</name>
</gene>
<organism evidence="3 4">
    <name type="scientific">Halorientalis brevis</name>
    <dbReference type="NCBI Taxonomy" id="1126241"/>
    <lineage>
        <taxon>Archaea</taxon>
        <taxon>Methanobacteriati</taxon>
        <taxon>Methanobacteriota</taxon>
        <taxon>Stenosarchaea group</taxon>
        <taxon>Halobacteria</taxon>
        <taxon>Halobacteriales</taxon>
        <taxon>Haloarculaceae</taxon>
        <taxon>Halorientalis</taxon>
    </lineage>
</organism>
<dbReference type="InterPro" id="IPR013096">
    <property type="entry name" value="Cupin_2"/>
</dbReference>
<dbReference type="InterPro" id="IPR051610">
    <property type="entry name" value="GPI/OXD"/>
</dbReference>
<proteinExistence type="predicted"/>